<name>A0A7T6ZBK6_9BACI</name>
<accession>A0A7T6ZBK6</accession>
<dbReference type="RefSeq" id="WP_200084750.1">
    <property type="nucleotide sequence ID" value="NZ_CP054706.1"/>
</dbReference>
<reference evidence="2 3" key="1">
    <citation type="submission" date="2020-06" db="EMBL/GenBank/DDBJ databases">
        <title>Genomic analysis of Salicibibacter sp. NKC21-4.</title>
        <authorList>
            <person name="Oh Y.J."/>
        </authorList>
    </citation>
    <scope>NUCLEOTIDE SEQUENCE [LARGE SCALE GENOMIC DNA]</scope>
    <source>
        <strain evidence="2 3">NKC21-4</strain>
    </source>
</reference>
<keyword evidence="3" id="KW-1185">Reference proteome</keyword>
<sequence>MHRCKNCGVWIAHRHCPLCKRQLTEENVSLDMYPPYHSDVKRRNLKQRVFLFIAIFIISSSLLINLLTTPDQLWVFYIVGPVLYALLFINHTILSKAHAGSKIIFQVLALSAMLVVIDVAAGGTRWSVHYVIPFLVIVATLMVTIIILSKPMKWREYLGYMMTMISLGFIPVLLFLSALSYVLWPSAVTALYALLTFIGMGLFANKTMKNELVRRFHF</sequence>
<feature type="transmembrane region" description="Helical" evidence="1">
    <location>
        <begin position="190"/>
        <end position="208"/>
    </location>
</feature>
<gene>
    <name evidence="2" type="ORF">HUG20_11060</name>
</gene>
<dbReference type="Pfam" id="PF19845">
    <property type="entry name" value="DUF6320"/>
    <property type="match status" value="1"/>
</dbReference>
<dbReference type="InterPro" id="IPR046283">
    <property type="entry name" value="DUF6320"/>
</dbReference>
<feature type="transmembrane region" description="Helical" evidence="1">
    <location>
        <begin position="74"/>
        <end position="91"/>
    </location>
</feature>
<dbReference type="Proteomes" id="UP000595349">
    <property type="component" value="Chromosome"/>
</dbReference>
<evidence type="ECO:0000313" key="3">
    <source>
        <dbReference type="Proteomes" id="UP000595349"/>
    </source>
</evidence>
<keyword evidence="1" id="KW-1133">Transmembrane helix</keyword>
<protein>
    <recommendedName>
        <fullName evidence="4">Zinc ribbon domain-containing protein</fullName>
    </recommendedName>
</protein>
<feature type="transmembrane region" description="Helical" evidence="1">
    <location>
        <begin position="160"/>
        <end position="184"/>
    </location>
</feature>
<evidence type="ECO:0008006" key="4">
    <source>
        <dbReference type="Google" id="ProtNLM"/>
    </source>
</evidence>
<organism evidence="2 3">
    <name type="scientific">Salicibibacter cibi</name>
    <dbReference type="NCBI Taxonomy" id="2743001"/>
    <lineage>
        <taxon>Bacteria</taxon>
        <taxon>Bacillati</taxon>
        <taxon>Bacillota</taxon>
        <taxon>Bacilli</taxon>
        <taxon>Bacillales</taxon>
        <taxon>Bacillaceae</taxon>
        <taxon>Salicibibacter</taxon>
    </lineage>
</organism>
<feature type="transmembrane region" description="Helical" evidence="1">
    <location>
        <begin position="49"/>
        <end position="68"/>
    </location>
</feature>
<proteinExistence type="predicted"/>
<keyword evidence="1" id="KW-0472">Membrane</keyword>
<dbReference type="EMBL" id="CP054706">
    <property type="protein sequence ID" value="QQK80377.1"/>
    <property type="molecule type" value="Genomic_DNA"/>
</dbReference>
<keyword evidence="1" id="KW-0812">Transmembrane</keyword>
<evidence type="ECO:0000256" key="1">
    <source>
        <dbReference type="SAM" id="Phobius"/>
    </source>
</evidence>
<dbReference type="KEGG" id="scib:HUG20_11060"/>
<feature type="transmembrane region" description="Helical" evidence="1">
    <location>
        <begin position="128"/>
        <end position="148"/>
    </location>
</feature>
<dbReference type="AlphaFoldDB" id="A0A7T6ZBK6"/>
<evidence type="ECO:0000313" key="2">
    <source>
        <dbReference type="EMBL" id="QQK80377.1"/>
    </source>
</evidence>
<feature type="transmembrane region" description="Helical" evidence="1">
    <location>
        <begin position="103"/>
        <end position="122"/>
    </location>
</feature>